<accession>A0A8X6LQ54</accession>
<evidence type="ECO:0000313" key="3">
    <source>
        <dbReference type="Proteomes" id="UP000887116"/>
    </source>
</evidence>
<protein>
    <submittedName>
        <fullName evidence="2">Uncharacterized protein</fullName>
    </submittedName>
</protein>
<evidence type="ECO:0000313" key="2">
    <source>
        <dbReference type="EMBL" id="GFR17965.1"/>
    </source>
</evidence>
<evidence type="ECO:0000256" key="1">
    <source>
        <dbReference type="SAM" id="Phobius"/>
    </source>
</evidence>
<reference evidence="2" key="1">
    <citation type="submission" date="2020-07" db="EMBL/GenBank/DDBJ databases">
        <title>Multicomponent nature underlies the extraordinary mechanical properties of spider dragline silk.</title>
        <authorList>
            <person name="Kono N."/>
            <person name="Nakamura H."/>
            <person name="Mori M."/>
            <person name="Yoshida Y."/>
            <person name="Ohtoshi R."/>
            <person name="Malay A.D."/>
            <person name="Moran D.A.P."/>
            <person name="Tomita M."/>
            <person name="Numata K."/>
            <person name="Arakawa K."/>
        </authorList>
    </citation>
    <scope>NUCLEOTIDE SEQUENCE</scope>
</reference>
<keyword evidence="1" id="KW-0472">Membrane</keyword>
<keyword evidence="1" id="KW-0812">Transmembrane</keyword>
<comment type="caution">
    <text evidence="2">The sequence shown here is derived from an EMBL/GenBank/DDBJ whole genome shotgun (WGS) entry which is preliminary data.</text>
</comment>
<organism evidence="2 3">
    <name type="scientific">Trichonephila clavata</name>
    <name type="common">Joro spider</name>
    <name type="synonym">Nephila clavata</name>
    <dbReference type="NCBI Taxonomy" id="2740835"/>
    <lineage>
        <taxon>Eukaryota</taxon>
        <taxon>Metazoa</taxon>
        <taxon>Ecdysozoa</taxon>
        <taxon>Arthropoda</taxon>
        <taxon>Chelicerata</taxon>
        <taxon>Arachnida</taxon>
        <taxon>Araneae</taxon>
        <taxon>Araneomorphae</taxon>
        <taxon>Entelegynae</taxon>
        <taxon>Araneoidea</taxon>
        <taxon>Nephilidae</taxon>
        <taxon>Trichonephila</taxon>
    </lineage>
</organism>
<feature type="transmembrane region" description="Helical" evidence="1">
    <location>
        <begin position="31"/>
        <end position="51"/>
    </location>
</feature>
<proteinExistence type="predicted"/>
<feature type="transmembrane region" description="Helical" evidence="1">
    <location>
        <begin position="97"/>
        <end position="116"/>
    </location>
</feature>
<keyword evidence="3" id="KW-1185">Reference proteome</keyword>
<gene>
    <name evidence="2" type="ORF">TNCT_360131</name>
</gene>
<name>A0A8X6LQ54_TRICU</name>
<dbReference type="AlphaFoldDB" id="A0A8X6LQ54"/>
<sequence length="119" mass="13633">MLLNSIFMYVSASMVLENWSHGFLTQRIQNWLIFTTTFGCVIAMSVSASLICDVSHEIGSAAEFSFRNNKGSRYMQLRFLMSAEKEIYMTAWKVFPIRGNFLLGTTGVIFTYVMLFKNL</sequence>
<keyword evidence="1" id="KW-1133">Transmembrane helix</keyword>
<dbReference type="Proteomes" id="UP000887116">
    <property type="component" value="Unassembled WGS sequence"/>
</dbReference>
<dbReference type="EMBL" id="BMAO01037472">
    <property type="protein sequence ID" value="GFR17965.1"/>
    <property type="molecule type" value="Genomic_DNA"/>
</dbReference>